<evidence type="ECO:0000256" key="1">
    <source>
        <dbReference type="SAM" id="MobiDB-lite"/>
    </source>
</evidence>
<organism evidence="2 3">
    <name type="scientific">Prauserella isguenensis</name>
    <dbReference type="NCBI Taxonomy" id="1470180"/>
    <lineage>
        <taxon>Bacteria</taxon>
        <taxon>Bacillati</taxon>
        <taxon>Actinomycetota</taxon>
        <taxon>Actinomycetes</taxon>
        <taxon>Pseudonocardiales</taxon>
        <taxon>Pseudonocardiaceae</taxon>
        <taxon>Prauserella</taxon>
    </lineage>
</organism>
<proteinExistence type="predicted"/>
<gene>
    <name evidence="2" type="ORF">FHS23_002483</name>
</gene>
<comment type="caution">
    <text evidence="2">The sequence shown here is derived from an EMBL/GenBank/DDBJ whole genome shotgun (WGS) entry which is preliminary data.</text>
</comment>
<accession>A0A839S327</accession>
<keyword evidence="3" id="KW-1185">Reference proteome</keyword>
<protein>
    <submittedName>
        <fullName evidence="2">Uncharacterized protein</fullName>
    </submittedName>
</protein>
<sequence length="39" mass="4272">MVSDAKRTTRKSATQGSVPSTDTEDHPAGANRTRIMLRK</sequence>
<dbReference type="AlphaFoldDB" id="A0A839S327"/>
<evidence type="ECO:0000313" key="2">
    <source>
        <dbReference type="EMBL" id="MBB3051460.1"/>
    </source>
</evidence>
<evidence type="ECO:0000313" key="3">
    <source>
        <dbReference type="Proteomes" id="UP000550714"/>
    </source>
</evidence>
<feature type="region of interest" description="Disordered" evidence="1">
    <location>
        <begin position="1"/>
        <end position="39"/>
    </location>
</feature>
<dbReference type="Proteomes" id="UP000550714">
    <property type="component" value="Unassembled WGS sequence"/>
</dbReference>
<dbReference type="EMBL" id="JACHWU010000002">
    <property type="protein sequence ID" value="MBB3051460.1"/>
    <property type="molecule type" value="Genomic_DNA"/>
</dbReference>
<reference evidence="2 3" key="1">
    <citation type="submission" date="2020-08" db="EMBL/GenBank/DDBJ databases">
        <title>Genomic Encyclopedia of Type Strains, Phase III (KMG-III): the genomes of soil and plant-associated and newly described type strains.</title>
        <authorList>
            <person name="Whitman W."/>
        </authorList>
    </citation>
    <scope>NUCLEOTIDE SEQUENCE [LARGE SCALE GENOMIC DNA]</scope>
    <source>
        <strain evidence="2 3">CECT 8577</strain>
    </source>
</reference>
<name>A0A839S327_9PSEU</name>
<feature type="compositionally biased region" description="Polar residues" evidence="1">
    <location>
        <begin position="11"/>
        <end position="21"/>
    </location>
</feature>